<evidence type="ECO:0000313" key="5">
    <source>
        <dbReference type="EMBL" id="KAG9340586.1"/>
    </source>
</evidence>
<evidence type="ECO:0000313" key="6">
    <source>
        <dbReference type="Proteomes" id="UP000824540"/>
    </source>
</evidence>
<feature type="compositionally biased region" description="Basic and acidic residues" evidence="3">
    <location>
        <begin position="1"/>
        <end position="12"/>
    </location>
</feature>
<dbReference type="GO" id="GO:0005524">
    <property type="term" value="F:ATP binding"/>
    <property type="evidence" value="ECO:0007669"/>
    <property type="project" value="UniProtKB-KW"/>
</dbReference>
<protein>
    <recommendedName>
        <fullName evidence="4">Protein kinase domain-containing protein</fullName>
    </recommendedName>
</protein>
<dbReference type="SUPFAM" id="SSF56112">
    <property type="entry name" value="Protein kinase-like (PK-like)"/>
    <property type="match status" value="1"/>
</dbReference>
<reference evidence="5" key="1">
    <citation type="thesis" date="2021" institute="BYU ScholarsArchive" country="Provo, UT, USA">
        <title>Applications of and Algorithms for Genome Assembly and Genomic Analyses with an Emphasis on Marine Teleosts.</title>
        <authorList>
            <person name="Pickett B.D."/>
        </authorList>
    </citation>
    <scope>NUCLEOTIDE SEQUENCE</scope>
    <source>
        <strain evidence="5">HI-2016</strain>
    </source>
</reference>
<keyword evidence="1" id="KW-0547">Nucleotide-binding</keyword>
<keyword evidence="2" id="KW-0067">ATP-binding</keyword>
<evidence type="ECO:0000256" key="3">
    <source>
        <dbReference type="SAM" id="MobiDB-lite"/>
    </source>
</evidence>
<dbReference type="InterPro" id="IPR000719">
    <property type="entry name" value="Prot_kinase_dom"/>
</dbReference>
<dbReference type="PROSITE" id="PS50011">
    <property type="entry name" value="PROTEIN_KINASE_DOM"/>
    <property type="match status" value="1"/>
</dbReference>
<evidence type="ECO:0000256" key="2">
    <source>
        <dbReference type="ARBA" id="ARBA00022840"/>
    </source>
</evidence>
<organism evidence="5 6">
    <name type="scientific">Albula glossodonta</name>
    <name type="common">roundjaw bonefish</name>
    <dbReference type="NCBI Taxonomy" id="121402"/>
    <lineage>
        <taxon>Eukaryota</taxon>
        <taxon>Metazoa</taxon>
        <taxon>Chordata</taxon>
        <taxon>Craniata</taxon>
        <taxon>Vertebrata</taxon>
        <taxon>Euteleostomi</taxon>
        <taxon>Actinopterygii</taxon>
        <taxon>Neopterygii</taxon>
        <taxon>Teleostei</taxon>
        <taxon>Albuliformes</taxon>
        <taxon>Albulidae</taxon>
        <taxon>Albula</taxon>
    </lineage>
</organism>
<dbReference type="InterPro" id="IPR011009">
    <property type="entry name" value="Kinase-like_dom_sf"/>
</dbReference>
<feature type="region of interest" description="Disordered" evidence="3">
    <location>
        <begin position="1"/>
        <end position="21"/>
    </location>
</feature>
<dbReference type="Pfam" id="PF00069">
    <property type="entry name" value="Pkinase"/>
    <property type="match status" value="1"/>
</dbReference>
<dbReference type="EMBL" id="JAFBMS010000042">
    <property type="protein sequence ID" value="KAG9340586.1"/>
    <property type="molecule type" value="Genomic_DNA"/>
</dbReference>
<name>A0A8T2NLN7_9TELE</name>
<proteinExistence type="predicted"/>
<dbReference type="AlphaFoldDB" id="A0A8T2NLN7"/>
<evidence type="ECO:0000256" key="1">
    <source>
        <dbReference type="ARBA" id="ARBA00022741"/>
    </source>
</evidence>
<accession>A0A8T2NLN7</accession>
<evidence type="ECO:0000259" key="4">
    <source>
        <dbReference type="PROSITE" id="PS50011"/>
    </source>
</evidence>
<dbReference type="Proteomes" id="UP000824540">
    <property type="component" value="Unassembled WGS sequence"/>
</dbReference>
<feature type="domain" description="Protein kinase" evidence="4">
    <location>
        <begin position="1"/>
        <end position="159"/>
    </location>
</feature>
<sequence length="495" mass="54403">MADGSVRGDYRRVKGSSGGHIKRERQTPICDFGLARVEEPDESRHMTQEVVTQYYRAPEILMGSRHYSNAIDIWSVGCIFAELLGRRILFQALSPIQQVYLGCVCLSEEGICACGSDGRLRHGSARVANQLDLITDLLGTPSLEAMRTACEGARAHILRGPHKQVSPQTGGSYPVTAGDTSVYWIRAQTQITELPVNASQQTGHPVGLADLRGDRVGRQMTSAGACDTFRGNPSALESARRCWDGKRRAEVLISLRGRAGGRVRGQGLKHEPPEDRCTTWSATSLQHRPQNHTKPPKLLVAQSLLINTPHLPPHGGHYEDNLDLEIITQPSMFRPPVQHQNTHQILGTLPSLLRSAQLPYCNPSSIPGFPSRFPSAMGFPSLWSSWVVPPQFLWSLLHGNSNTTRTPKLFPSLGFDCTTNIRGHPSPTHSPAVYPFAGPAPVFNSLQFFFGHIERSEQLQAGRALGAEPSRSPLPVEVQTLRDERISAQCLKLPP</sequence>
<dbReference type="GO" id="GO:0004672">
    <property type="term" value="F:protein kinase activity"/>
    <property type="evidence" value="ECO:0007669"/>
    <property type="project" value="InterPro"/>
</dbReference>
<keyword evidence="6" id="KW-1185">Reference proteome</keyword>
<dbReference type="PANTHER" id="PTHR24055">
    <property type="entry name" value="MITOGEN-ACTIVATED PROTEIN KINASE"/>
    <property type="match status" value="1"/>
</dbReference>
<dbReference type="InterPro" id="IPR050117">
    <property type="entry name" value="MAPK"/>
</dbReference>
<dbReference type="Gene3D" id="1.10.510.10">
    <property type="entry name" value="Transferase(Phosphotransferase) domain 1"/>
    <property type="match status" value="1"/>
</dbReference>
<gene>
    <name evidence="5" type="ORF">JZ751_021408</name>
</gene>
<comment type="caution">
    <text evidence="5">The sequence shown here is derived from an EMBL/GenBank/DDBJ whole genome shotgun (WGS) entry which is preliminary data.</text>
</comment>